<evidence type="ECO:0000313" key="5">
    <source>
        <dbReference type="Proteomes" id="UP001596139"/>
    </source>
</evidence>
<dbReference type="CDD" id="cd07207">
    <property type="entry name" value="Pat_ExoU_VipD_like"/>
    <property type="match status" value="1"/>
</dbReference>
<keyword evidence="1 2" id="KW-0443">Lipid metabolism</keyword>
<keyword evidence="2" id="KW-0442">Lipid degradation</keyword>
<feature type="active site" description="Nucleophile" evidence="2">
    <location>
        <position position="40"/>
    </location>
</feature>
<proteinExistence type="predicted"/>
<dbReference type="Pfam" id="PF01734">
    <property type="entry name" value="Patatin"/>
    <property type="match status" value="1"/>
</dbReference>
<feature type="short sequence motif" description="GXGXXG" evidence="2">
    <location>
        <begin position="11"/>
        <end position="16"/>
    </location>
</feature>
<dbReference type="Gene3D" id="3.40.1090.10">
    <property type="entry name" value="Cytosolic phospholipase A2 catalytic domain"/>
    <property type="match status" value="2"/>
</dbReference>
<evidence type="ECO:0000256" key="1">
    <source>
        <dbReference type="ARBA" id="ARBA00023098"/>
    </source>
</evidence>
<evidence type="ECO:0000256" key="2">
    <source>
        <dbReference type="PROSITE-ProRule" id="PRU01161"/>
    </source>
</evidence>
<sequence>MPNRADLVLEGGGVRGFGAAGAVIRLLEEGYTFPRVAGTSVGAIVAAFTAAGMSAGHLRDLIERLDLRRIPDRYPPPVPFLSEGLALWTRRGAYRGDWIHNFIGEELAALGVETFGDLRREDSGADPATYPQQSYKLVVMATDITHGRLLRLPWDYHRFHLPPDEQLVADAVRASLSIPFYFRPRTLTDRETGETSVLVDGGVLSNFAIECFDRTDGKEARWPTFGVRIIPDLPESIGQLFPVLSLVMSPPLRLLQEVVSTGLVGHDQTHLDRPGVRDRCMTVDCSGVCITDFTLGKEGRSALLDMGLQAADDFLLEWRKRHPDGP</sequence>
<dbReference type="InterPro" id="IPR016035">
    <property type="entry name" value="Acyl_Trfase/lysoPLipase"/>
</dbReference>
<comment type="caution">
    <text evidence="4">The sequence shown here is derived from an EMBL/GenBank/DDBJ whole genome shotgun (WGS) entry which is preliminary data.</text>
</comment>
<dbReference type="PANTHER" id="PTHR46394">
    <property type="entry name" value="ANNEXIN"/>
    <property type="match status" value="1"/>
</dbReference>
<accession>A0ABW1MTI8</accession>
<dbReference type="SUPFAM" id="SSF52151">
    <property type="entry name" value="FabD/lysophospholipase-like"/>
    <property type="match status" value="1"/>
</dbReference>
<organism evidence="4 5">
    <name type="scientific">Streptomyces ochraceiscleroticus</name>
    <dbReference type="NCBI Taxonomy" id="47761"/>
    <lineage>
        <taxon>Bacteria</taxon>
        <taxon>Bacillati</taxon>
        <taxon>Actinomycetota</taxon>
        <taxon>Actinomycetes</taxon>
        <taxon>Kitasatosporales</taxon>
        <taxon>Streptomycetaceae</taxon>
        <taxon>Streptomyces</taxon>
    </lineage>
</organism>
<dbReference type="InterPro" id="IPR002641">
    <property type="entry name" value="PNPLA_dom"/>
</dbReference>
<feature type="short sequence motif" description="DGA/G" evidence="2">
    <location>
        <begin position="200"/>
        <end position="202"/>
    </location>
</feature>
<dbReference type="PANTHER" id="PTHR46394:SF1">
    <property type="entry name" value="PNPLA DOMAIN-CONTAINING PROTEIN"/>
    <property type="match status" value="1"/>
</dbReference>
<keyword evidence="5" id="KW-1185">Reference proteome</keyword>
<feature type="active site" description="Proton acceptor" evidence="2">
    <location>
        <position position="200"/>
    </location>
</feature>
<dbReference type="Proteomes" id="UP001596139">
    <property type="component" value="Unassembled WGS sequence"/>
</dbReference>
<evidence type="ECO:0000259" key="3">
    <source>
        <dbReference type="PROSITE" id="PS51635"/>
    </source>
</evidence>
<reference evidence="5" key="1">
    <citation type="journal article" date="2019" name="Int. J. Syst. Evol. Microbiol.">
        <title>The Global Catalogue of Microorganisms (GCM) 10K type strain sequencing project: providing services to taxonomists for standard genome sequencing and annotation.</title>
        <authorList>
            <consortium name="The Broad Institute Genomics Platform"/>
            <consortium name="The Broad Institute Genome Sequencing Center for Infectious Disease"/>
            <person name="Wu L."/>
            <person name="Ma J."/>
        </authorList>
    </citation>
    <scope>NUCLEOTIDE SEQUENCE [LARGE SCALE GENOMIC DNA]</scope>
    <source>
        <strain evidence="5">CGMCC 1.15180</strain>
    </source>
</reference>
<dbReference type="PROSITE" id="PS51635">
    <property type="entry name" value="PNPLA"/>
    <property type="match status" value="1"/>
</dbReference>
<feature type="short sequence motif" description="GXSXG" evidence="2">
    <location>
        <begin position="38"/>
        <end position="42"/>
    </location>
</feature>
<protein>
    <submittedName>
        <fullName evidence="4">Patatin-like phospholipase family protein</fullName>
    </submittedName>
</protein>
<keyword evidence="2" id="KW-0378">Hydrolase</keyword>
<evidence type="ECO:0000313" key="4">
    <source>
        <dbReference type="EMBL" id="MFC6066042.1"/>
    </source>
</evidence>
<feature type="domain" description="PNPLA" evidence="3">
    <location>
        <begin position="7"/>
        <end position="213"/>
    </location>
</feature>
<dbReference type="InterPro" id="IPR052580">
    <property type="entry name" value="Lipid_Hydrolase"/>
</dbReference>
<dbReference type="RefSeq" id="WP_037799848.1">
    <property type="nucleotide sequence ID" value="NZ_JBHSPX010000008.1"/>
</dbReference>
<gene>
    <name evidence="4" type="ORF">ACFP4F_26370</name>
</gene>
<dbReference type="EMBL" id="JBHSPX010000008">
    <property type="protein sequence ID" value="MFC6066042.1"/>
    <property type="molecule type" value="Genomic_DNA"/>
</dbReference>
<name>A0ABW1MTI8_9ACTN</name>